<evidence type="ECO:0000256" key="5">
    <source>
        <dbReference type="SAM" id="MobiDB-lite"/>
    </source>
</evidence>
<dbReference type="Proteomes" id="UP000886890">
    <property type="component" value="Unassembled WGS sequence"/>
</dbReference>
<organism evidence="6 7">
    <name type="scientific">Candidatus Fusicatenibacter merdavium</name>
    <dbReference type="NCBI Taxonomy" id="2838600"/>
    <lineage>
        <taxon>Bacteria</taxon>
        <taxon>Bacillati</taxon>
        <taxon>Bacillota</taxon>
        <taxon>Clostridia</taxon>
        <taxon>Lachnospirales</taxon>
        <taxon>Lachnospiraceae</taxon>
        <taxon>Fusicatenibacter</taxon>
    </lineage>
</organism>
<protein>
    <submittedName>
        <fullName evidence="6">Phosphatidylserine decarboxylase</fullName>
    </submittedName>
</protein>
<proteinExistence type="predicted"/>
<keyword evidence="1" id="KW-0210">Decarboxylase</keyword>
<keyword evidence="3" id="KW-0456">Lyase</keyword>
<evidence type="ECO:0000256" key="2">
    <source>
        <dbReference type="ARBA" id="ARBA00023145"/>
    </source>
</evidence>
<dbReference type="PANTHER" id="PTHR10067">
    <property type="entry name" value="PHOSPHATIDYLSERINE DECARBOXYLASE"/>
    <property type="match status" value="1"/>
</dbReference>
<comment type="caution">
    <text evidence="6">The sequence shown here is derived from an EMBL/GenBank/DDBJ whole genome shotgun (WGS) entry which is preliminary data.</text>
</comment>
<accession>A0A9D1XES6</accession>
<dbReference type="AlphaFoldDB" id="A0A9D1XES6"/>
<evidence type="ECO:0000256" key="4">
    <source>
        <dbReference type="ARBA" id="ARBA00023317"/>
    </source>
</evidence>
<dbReference type="GO" id="GO:0004609">
    <property type="term" value="F:phosphatidylserine decarboxylase activity"/>
    <property type="evidence" value="ECO:0007669"/>
    <property type="project" value="InterPro"/>
</dbReference>
<dbReference type="EMBL" id="DXEK01000161">
    <property type="protein sequence ID" value="HIX77865.1"/>
    <property type="molecule type" value="Genomic_DNA"/>
</dbReference>
<keyword evidence="4" id="KW-0670">Pyruvate</keyword>
<keyword evidence="2" id="KW-0865">Zymogen</keyword>
<gene>
    <name evidence="6" type="ORF">H9734_09775</name>
</gene>
<evidence type="ECO:0000313" key="6">
    <source>
        <dbReference type="EMBL" id="HIX77865.1"/>
    </source>
</evidence>
<evidence type="ECO:0000256" key="1">
    <source>
        <dbReference type="ARBA" id="ARBA00022793"/>
    </source>
</evidence>
<dbReference type="Pfam" id="PF02666">
    <property type="entry name" value="PS_Dcarbxylase"/>
    <property type="match status" value="1"/>
</dbReference>
<name>A0A9D1XES6_9FIRM</name>
<evidence type="ECO:0000313" key="7">
    <source>
        <dbReference type="Proteomes" id="UP000886890"/>
    </source>
</evidence>
<dbReference type="InterPro" id="IPR003817">
    <property type="entry name" value="PS_Dcarbxylase"/>
</dbReference>
<reference evidence="6" key="2">
    <citation type="submission" date="2021-04" db="EMBL/GenBank/DDBJ databases">
        <authorList>
            <person name="Gilroy R."/>
        </authorList>
    </citation>
    <scope>NUCLEOTIDE SEQUENCE</scope>
    <source>
        <strain evidence="6">CHK183-1962</strain>
    </source>
</reference>
<evidence type="ECO:0000256" key="3">
    <source>
        <dbReference type="ARBA" id="ARBA00023239"/>
    </source>
</evidence>
<dbReference type="PANTHER" id="PTHR10067:SF17">
    <property type="entry name" value="PHOSPHATIDYLSERINE DECARBOXYLASE PROENZYME 2"/>
    <property type="match status" value="1"/>
</dbReference>
<sequence length="301" mass="33985">MYRIADRRGNITELDSMQDRLLEWLYGHVAGRLLLRPLVSPAVSKMGGIVLSSGISRLLIRPFVHVCSIDLAGCEKRPYRSYNDFFQRKMLPGARPVETAPEAFVSPCDGKASVWKIGKDSVFRIKHTPYTVRQLLRNRKLADRYAGGYLWIFRLSVEDYHRYIYIDRGVESEHVRIPGVYHTVNPVANDVLPIYKENTREYCLLRTENFGTVLQMEVGALLVGKIENHRHGRVFRRGQEKGAFAFGGSTILLMTQKGCVAPDPDLLENSRRGIETVVRQGETVGNRNRSTGGTGANGYGK</sequence>
<feature type="compositionally biased region" description="Gly residues" evidence="5">
    <location>
        <begin position="292"/>
        <end position="301"/>
    </location>
</feature>
<feature type="region of interest" description="Disordered" evidence="5">
    <location>
        <begin position="282"/>
        <end position="301"/>
    </location>
</feature>
<dbReference type="GO" id="GO:0008654">
    <property type="term" value="P:phospholipid biosynthetic process"/>
    <property type="evidence" value="ECO:0007669"/>
    <property type="project" value="InterPro"/>
</dbReference>
<reference evidence="6" key="1">
    <citation type="journal article" date="2021" name="PeerJ">
        <title>Extensive microbial diversity within the chicken gut microbiome revealed by metagenomics and culture.</title>
        <authorList>
            <person name="Gilroy R."/>
            <person name="Ravi A."/>
            <person name="Getino M."/>
            <person name="Pursley I."/>
            <person name="Horton D.L."/>
            <person name="Alikhan N.F."/>
            <person name="Baker D."/>
            <person name="Gharbi K."/>
            <person name="Hall N."/>
            <person name="Watson M."/>
            <person name="Adriaenssens E.M."/>
            <person name="Foster-Nyarko E."/>
            <person name="Jarju S."/>
            <person name="Secka A."/>
            <person name="Antonio M."/>
            <person name="Oren A."/>
            <person name="Chaudhuri R.R."/>
            <person name="La Ragione R."/>
            <person name="Hildebrand F."/>
            <person name="Pallen M.J."/>
        </authorList>
    </citation>
    <scope>NUCLEOTIDE SEQUENCE</scope>
    <source>
        <strain evidence="6">CHK183-1962</strain>
    </source>
</reference>